<dbReference type="Proteomes" id="UP000325645">
    <property type="component" value="Unassembled WGS sequence"/>
</dbReference>
<gene>
    <name evidence="2" type="ORF">PS943_05081</name>
</gene>
<protein>
    <submittedName>
        <fullName evidence="2">Uncharacterized protein</fullName>
    </submittedName>
</protein>
<dbReference type="AlphaFoldDB" id="A0A5E7WPT4"/>
<evidence type="ECO:0000313" key="2">
    <source>
        <dbReference type="EMBL" id="VVQ37073.1"/>
    </source>
</evidence>
<accession>A0A5E7WPT4</accession>
<organism evidence="2 3">
    <name type="scientific">Pseudomonas fluorescens</name>
    <dbReference type="NCBI Taxonomy" id="294"/>
    <lineage>
        <taxon>Bacteria</taxon>
        <taxon>Pseudomonadati</taxon>
        <taxon>Pseudomonadota</taxon>
        <taxon>Gammaproteobacteria</taxon>
        <taxon>Pseudomonadales</taxon>
        <taxon>Pseudomonadaceae</taxon>
        <taxon>Pseudomonas</taxon>
    </lineage>
</organism>
<reference evidence="2 3" key="1">
    <citation type="submission" date="2019-09" db="EMBL/GenBank/DDBJ databases">
        <authorList>
            <person name="Chandra G."/>
            <person name="Truman W A."/>
        </authorList>
    </citation>
    <scope>NUCLEOTIDE SEQUENCE [LARGE SCALE GENOMIC DNA]</scope>
    <source>
        <strain evidence="2">PS943</strain>
    </source>
</reference>
<evidence type="ECO:0000313" key="3">
    <source>
        <dbReference type="Proteomes" id="UP000325645"/>
    </source>
</evidence>
<feature type="region of interest" description="Disordered" evidence="1">
    <location>
        <begin position="1"/>
        <end position="24"/>
    </location>
</feature>
<evidence type="ECO:0000256" key="1">
    <source>
        <dbReference type="SAM" id="MobiDB-lite"/>
    </source>
</evidence>
<feature type="compositionally biased region" description="Basic and acidic residues" evidence="1">
    <location>
        <begin position="1"/>
        <end position="11"/>
    </location>
</feature>
<dbReference type="EMBL" id="CABVJH010000011">
    <property type="protein sequence ID" value="VVQ37073.1"/>
    <property type="molecule type" value="Genomic_DNA"/>
</dbReference>
<sequence length="56" mass="6329">MFKPPPEKFESIPRSSYATPDPNKLHTAAKKALKHYLKQNNTKTALPTNALPRNEP</sequence>
<proteinExistence type="predicted"/>
<name>A0A5E7WPT4_PSEFL</name>